<reference evidence="1" key="1">
    <citation type="journal article" date="2015" name="Nature">
        <title>Complex archaea that bridge the gap between prokaryotes and eukaryotes.</title>
        <authorList>
            <person name="Spang A."/>
            <person name="Saw J.H."/>
            <person name="Jorgensen S.L."/>
            <person name="Zaremba-Niedzwiedzka K."/>
            <person name="Martijn J."/>
            <person name="Lind A.E."/>
            <person name="van Eijk R."/>
            <person name="Schleper C."/>
            <person name="Guy L."/>
            <person name="Ettema T.J."/>
        </authorList>
    </citation>
    <scope>NUCLEOTIDE SEQUENCE</scope>
</reference>
<protein>
    <submittedName>
        <fullName evidence="1">Uncharacterized protein</fullName>
    </submittedName>
</protein>
<sequence length="98" mass="11610">MQGKSELQHEKSWERTKNLVGDKVNSHKYSQIHLIIMEIVEEKYFVSLGMRERGGSFVKAIGEALLHADMTNVQKLKETWPEYWMVYLKWGQKIDKQK</sequence>
<proteinExistence type="predicted"/>
<dbReference type="AlphaFoldDB" id="A0A0F9EMV8"/>
<dbReference type="EMBL" id="LAZR01024367">
    <property type="protein sequence ID" value="KKL75379.1"/>
    <property type="molecule type" value="Genomic_DNA"/>
</dbReference>
<comment type="caution">
    <text evidence="1">The sequence shown here is derived from an EMBL/GenBank/DDBJ whole genome shotgun (WGS) entry which is preliminary data.</text>
</comment>
<organism evidence="1">
    <name type="scientific">marine sediment metagenome</name>
    <dbReference type="NCBI Taxonomy" id="412755"/>
    <lineage>
        <taxon>unclassified sequences</taxon>
        <taxon>metagenomes</taxon>
        <taxon>ecological metagenomes</taxon>
    </lineage>
</organism>
<evidence type="ECO:0000313" key="1">
    <source>
        <dbReference type="EMBL" id="KKL75379.1"/>
    </source>
</evidence>
<gene>
    <name evidence="1" type="ORF">LCGC14_2055470</name>
</gene>
<accession>A0A0F9EMV8</accession>
<name>A0A0F9EMV8_9ZZZZ</name>